<feature type="region of interest" description="Disordered" evidence="1">
    <location>
        <begin position="1"/>
        <end position="22"/>
    </location>
</feature>
<sequence>TATSTATVAAAPSSSSPASCENDTADMVEKIRTVMPRCDDRCNITQDIARRDCRNAEEAAPYIVKSLCGFEPGEKAAALAHIGYESRQLYYKNLSGGNKTLGTAGGLSWPTQRTFAAYLFGKEAVDHLADDEIRRILNEDQYNFATPAWLQLKFCDPSILGVLNTGTDKAYLTYWNHCAWYNVPRNESRWEYWQRAKEVFHL</sequence>
<feature type="compositionally biased region" description="Low complexity" evidence="1">
    <location>
        <begin position="1"/>
        <end position="19"/>
    </location>
</feature>
<gene>
    <name evidence="2" type="ORF">QBC40DRAFT_180266</name>
</gene>
<protein>
    <submittedName>
        <fullName evidence="2">Uncharacterized protein</fullName>
    </submittedName>
</protein>
<evidence type="ECO:0000313" key="3">
    <source>
        <dbReference type="Proteomes" id="UP001303160"/>
    </source>
</evidence>
<name>A0AAN7AUA2_9PEZI</name>
<dbReference type="AlphaFoldDB" id="A0AAN7AUA2"/>
<feature type="non-terminal residue" evidence="2">
    <location>
        <position position="1"/>
    </location>
</feature>
<comment type="caution">
    <text evidence="2">The sequence shown here is derived from an EMBL/GenBank/DDBJ whole genome shotgun (WGS) entry which is preliminary data.</text>
</comment>
<organism evidence="2 3">
    <name type="scientific">Triangularia verruculosa</name>
    <dbReference type="NCBI Taxonomy" id="2587418"/>
    <lineage>
        <taxon>Eukaryota</taxon>
        <taxon>Fungi</taxon>
        <taxon>Dikarya</taxon>
        <taxon>Ascomycota</taxon>
        <taxon>Pezizomycotina</taxon>
        <taxon>Sordariomycetes</taxon>
        <taxon>Sordariomycetidae</taxon>
        <taxon>Sordariales</taxon>
        <taxon>Podosporaceae</taxon>
        <taxon>Triangularia</taxon>
    </lineage>
</organism>
<evidence type="ECO:0000313" key="2">
    <source>
        <dbReference type="EMBL" id="KAK4197740.1"/>
    </source>
</evidence>
<reference evidence="2" key="2">
    <citation type="submission" date="2023-05" db="EMBL/GenBank/DDBJ databases">
        <authorList>
            <consortium name="Lawrence Berkeley National Laboratory"/>
            <person name="Steindorff A."/>
            <person name="Hensen N."/>
            <person name="Bonometti L."/>
            <person name="Westerberg I."/>
            <person name="Brannstrom I.O."/>
            <person name="Guillou S."/>
            <person name="Cros-Aarteil S."/>
            <person name="Calhoun S."/>
            <person name="Haridas S."/>
            <person name="Kuo A."/>
            <person name="Mondo S."/>
            <person name="Pangilinan J."/>
            <person name="Riley R."/>
            <person name="Labutti K."/>
            <person name="Andreopoulos B."/>
            <person name="Lipzen A."/>
            <person name="Chen C."/>
            <person name="Yanf M."/>
            <person name="Daum C."/>
            <person name="Ng V."/>
            <person name="Clum A."/>
            <person name="Ohm R."/>
            <person name="Martin F."/>
            <person name="Silar P."/>
            <person name="Natvig D."/>
            <person name="Lalanne C."/>
            <person name="Gautier V."/>
            <person name="Ament-Velasquez S.L."/>
            <person name="Kruys A."/>
            <person name="Hutchinson M.I."/>
            <person name="Powell A.J."/>
            <person name="Barry K."/>
            <person name="Miller A.N."/>
            <person name="Grigoriev I.V."/>
            <person name="Debuchy R."/>
            <person name="Gladieux P."/>
            <person name="Thoren M.H."/>
            <person name="Johannesson H."/>
        </authorList>
    </citation>
    <scope>NUCLEOTIDE SEQUENCE</scope>
    <source>
        <strain evidence="2">CBS 315.58</strain>
    </source>
</reference>
<dbReference type="EMBL" id="MU863957">
    <property type="protein sequence ID" value="KAK4197740.1"/>
    <property type="molecule type" value="Genomic_DNA"/>
</dbReference>
<reference evidence="2" key="1">
    <citation type="journal article" date="2023" name="Mol. Phylogenet. Evol.">
        <title>Genome-scale phylogeny and comparative genomics of the fungal order Sordariales.</title>
        <authorList>
            <person name="Hensen N."/>
            <person name="Bonometti L."/>
            <person name="Westerberg I."/>
            <person name="Brannstrom I.O."/>
            <person name="Guillou S."/>
            <person name="Cros-Aarteil S."/>
            <person name="Calhoun S."/>
            <person name="Haridas S."/>
            <person name="Kuo A."/>
            <person name="Mondo S."/>
            <person name="Pangilinan J."/>
            <person name="Riley R."/>
            <person name="LaButti K."/>
            <person name="Andreopoulos B."/>
            <person name="Lipzen A."/>
            <person name="Chen C."/>
            <person name="Yan M."/>
            <person name="Daum C."/>
            <person name="Ng V."/>
            <person name="Clum A."/>
            <person name="Steindorff A."/>
            <person name="Ohm R.A."/>
            <person name="Martin F."/>
            <person name="Silar P."/>
            <person name="Natvig D.O."/>
            <person name="Lalanne C."/>
            <person name="Gautier V."/>
            <person name="Ament-Velasquez S.L."/>
            <person name="Kruys A."/>
            <person name="Hutchinson M.I."/>
            <person name="Powell A.J."/>
            <person name="Barry K."/>
            <person name="Miller A.N."/>
            <person name="Grigoriev I.V."/>
            <person name="Debuchy R."/>
            <person name="Gladieux P."/>
            <person name="Hiltunen Thoren M."/>
            <person name="Johannesson H."/>
        </authorList>
    </citation>
    <scope>NUCLEOTIDE SEQUENCE</scope>
    <source>
        <strain evidence="2">CBS 315.58</strain>
    </source>
</reference>
<keyword evidence="3" id="KW-1185">Reference proteome</keyword>
<proteinExistence type="predicted"/>
<evidence type="ECO:0000256" key="1">
    <source>
        <dbReference type="SAM" id="MobiDB-lite"/>
    </source>
</evidence>
<dbReference type="Proteomes" id="UP001303160">
    <property type="component" value="Unassembled WGS sequence"/>
</dbReference>
<accession>A0AAN7AUA2</accession>